<dbReference type="RefSeq" id="WP_349217596.1">
    <property type="nucleotide sequence ID" value="NZ_JBBMFD010000001.1"/>
</dbReference>
<evidence type="ECO:0000313" key="6">
    <source>
        <dbReference type="EMBL" id="MEQ2439321.1"/>
    </source>
</evidence>
<dbReference type="Pfam" id="PF13411">
    <property type="entry name" value="MerR_1"/>
    <property type="match status" value="1"/>
</dbReference>
<accession>A0ABV1DW94</accession>
<keyword evidence="4" id="KW-0804">Transcription</keyword>
<protein>
    <submittedName>
        <fullName evidence="6">MerR family transcriptional regulator</fullName>
    </submittedName>
</protein>
<comment type="caution">
    <text evidence="6">The sequence shown here is derived from an EMBL/GenBank/DDBJ whole genome shotgun (WGS) entry which is preliminary data.</text>
</comment>
<sequence>MSEKKQLSILEFSRLTGIKRDNLRFYDRIGLLKPEIRGENGYRYYTRRQLSSAYLIGGLRLLGVGLEDIKRYSAGRTPEKMLDLFAQQEVRIQAEIAKLRETSGILKQYADMAREALCRKESEFLITERPRERIFLCPPVPAAASEDEAEILAYEYASSHKINLGAQIGVMISHKDLLTGAQFPDYRYYLKAGKKGNAWKPAGLYAVAYGTYDLPDTKAIYSRFLDFIREQGLETDGNAYGEFLLNELAVQVPEQYFGRIEIPVKRR</sequence>
<dbReference type="SUPFAM" id="SSF55136">
    <property type="entry name" value="Probable bacterial effector-binding domain"/>
    <property type="match status" value="1"/>
</dbReference>
<proteinExistence type="predicted"/>
<dbReference type="SUPFAM" id="SSF46955">
    <property type="entry name" value="Putative DNA-binding domain"/>
    <property type="match status" value="1"/>
</dbReference>
<evidence type="ECO:0000313" key="7">
    <source>
        <dbReference type="Proteomes" id="UP001489509"/>
    </source>
</evidence>
<gene>
    <name evidence="6" type="ORF">WMO26_00595</name>
</gene>
<dbReference type="PANTHER" id="PTHR30204:SF69">
    <property type="entry name" value="MERR-FAMILY TRANSCRIPTIONAL REGULATOR"/>
    <property type="match status" value="1"/>
</dbReference>
<dbReference type="PANTHER" id="PTHR30204">
    <property type="entry name" value="REDOX-CYCLING DRUG-SENSING TRANSCRIPTIONAL ACTIVATOR SOXR"/>
    <property type="match status" value="1"/>
</dbReference>
<dbReference type="PROSITE" id="PS50937">
    <property type="entry name" value="HTH_MERR_2"/>
    <property type="match status" value="1"/>
</dbReference>
<dbReference type="InterPro" id="IPR000551">
    <property type="entry name" value="MerR-type_HTH_dom"/>
</dbReference>
<keyword evidence="7" id="KW-1185">Reference proteome</keyword>
<dbReference type="Proteomes" id="UP001489509">
    <property type="component" value="Unassembled WGS sequence"/>
</dbReference>
<reference evidence="6 7" key="1">
    <citation type="submission" date="2024-03" db="EMBL/GenBank/DDBJ databases">
        <title>Human intestinal bacterial collection.</title>
        <authorList>
            <person name="Pauvert C."/>
            <person name="Hitch T.C.A."/>
            <person name="Clavel T."/>
        </authorList>
    </citation>
    <scope>NUCLEOTIDE SEQUENCE [LARGE SCALE GENOMIC DNA]</scope>
    <source>
        <strain evidence="6 7">CLA-JM-H44</strain>
    </source>
</reference>
<evidence type="ECO:0000256" key="4">
    <source>
        <dbReference type="ARBA" id="ARBA00023163"/>
    </source>
</evidence>
<evidence type="ECO:0000256" key="3">
    <source>
        <dbReference type="ARBA" id="ARBA00023125"/>
    </source>
</evidence>
<organism evidence="6 7">
    <name type="scientific">Solibaculum intestinale</name>
    <dbReference type="NCBI Taxonomy" id="3133165"/>
    <lineage>
        <taxon>Bacteria</taxon>
        <taxon>Bacillati</taxon>
        <taxon>Bacillota</taxon>
        <taxon>Clostridia</taxon>
        <taxon>Eubacteriales</taxon>
        <taxon>Oscillospiraceae</taxon>
        <taxon>Solibaculum</taxon>
    </lineage>
</organism>
<dbReference type="EMBL" id="JBBMFD010000001">
    <property type="protein sequence ID" value="MEQ2439321.1"/>
    <property type="molecule type" value="Genomic_DNA"/>
</dbReference>
<dbReference type="InterPro" id="IPR047057">
    <property type="entry name" value="MerR_fam"/>
</dbReference>
<name>A0ABV1DW94_9FIRM</name>
<dbReference type="InterPro" id="IPR009061">
    <property type="entry name" value="DNA-bd_dom_put_sf"/>
</dbReference>
<evidence type="ECO:0000256" key="1">
    <source>
        <dbReference type="ARBA" id="ARBA00022491"/>
    </source>
</evidence>
<keyword evidence="3" id="KW-0238">DNA-binding</keyword>
<evidence type="ECO:0000256" key="2">
    <source>
        <dbReference type="ARBA" id="ARBA00023015"/>
    </source>
</evidence>
<keyword evidence="1" id="KW-0678">Repressor</keyword>
<dbReference type="Gene3D" id="1.10.1660.10">
    <property type="match status" value="1"/>
</dbReference>
<dbReference type="Gene3D" id="3.20.80.10">
    <property type="entry name" value="Regulatory factor, effector binding domain"/>
    <property type="match status" value="1"/>
</dbReference>
<evidence type="ECO:0000259" key="5">
    <source>
        <dbReference type="PROSITE" id="PS50937"/>
    </source>
</evidence>
<keyword evidence="2" id="KW-0805">Transcription regulation</keyword>
<feature type="domain" description="HTH merR-type" evidence="5">
    <location>
        <begin position="6"/>
        <end position="75"/>
    </location>
</feature>
<dbReference type="SMART" id="SM00422">
    <property type="entry name" value="HTH_MERR"/>
    <property type="match status" value="1"/>
</dbReference>
<dbReference type="InterPro" id="IPR011256">
    <property type="entry name" value="Reg_factor_effector_dom_sf"/>
</dbReference>